<feature type="transmembrane region" description="Helical" evidence="7">
    <location>
        <begin position="191"/>
        <end position="208"/>
    </location>
</feature>
<proteinExistence type="predicted"/>
<sequence>MVDPEPVSDAAPPACSALAAGLWRCRGCNAVCMPPPQAIEQRRARCPRCDAIVHPRLPDSIARSWAFLLAGTALYLPANLLPVTSTASIGGRQNDTIFSGIVYFWKDGSYGLAVLVFVASILVPMTKLLLLSLLLISLQRHDRRWAVRRLKAWRALELIGRWSMLDIFAITILAALVQVESLAELTPGPGAMAFGAVVVLTMLSTHCFDPRLLFDKPEGEVAPMPQQLTDPAGDAP</sequence>
<keyword evidence="3" id="KW-0997">Cell inner membrane</keyword>
<keyword evidence="9" id="KW-1185">Reference proteome</keyword>
<evidence type="ECO:0000313" key="8">
    <source>
        <dbReference type="EMBL" id="MCK9685539.1"/>
    </source>
</evidence>
<evidence type="ECO:0000256" key="4">
    <source>
        <dbReference type="ARBA" id="ARBA00022692"/>
    </source>
</evidence>
<dbReference type="AlphaFoldDB" id="A0A9X1YFG7"/>
<keyword evidence="5 7" id="KW-1133">Transmembrane helix</keyword>
<dbReference type="InterPro" id="IPR051800">
    <property type="entry name" value="PqiA-PqiB_transport"/>
</dbReference>
<dbReference type="PANTHER" id="PTHR30462">
    <property type="entry name" value="INTERMEMBRANE TRANSPORT PROTEIN PQIB-RELATED"/>
    <property type="match status" value="1"/>
</dbReference>
<organism evidence="8 9">
    <name type="scientific">Scleromatobacter humisilvae</name>
    <dbReference type="NCBI Taxonomy" id="2897159"/>
    <lineage>
        <taxon>Bacteria</taxon>
        <taxon>Pseudomonadati</taxon>
        <taxon>Pseudomonadota</taxon>
        <taxon>Betaproteobacteria</taxon>
        <taxon>Burkholderiales</taxon>
        <taxon>Sphaerotilaceae</taxon>
        <taxon>Scleromatobacter</taxon>
    </lineage>
</organism>
<dbReference type="GO" id="GO:0005886">
    <property type="term" value="C:plasma membrane"/>
    <property type="evidence" value="ECO:0007669"/>
    <property type="project" value="UniProtKB-SubCell"/>
</dbReference>
<name>A0A9X1YFG7_9BURK</name>
<protein>
    <submittedName>
        <fullName evidence="8">Paraquat-inducible protein A</fullName>
    </submittedName>
</protein>
<evidence type="ECO:0000256" key="1">
    <source>
        <dbReference type="ARBA" id="ARBA00004533"/>
    </source>
</evidence>
<accession>A0A9X1YFG7</accession>
<dbReference type="Proteomes" id="UP001139353">
    <property type="component" value="Unassembled WGS sequence"/>
</dbReference>
<keyword evidence="6 7" id="KW-0472">Membrane</keyword>
<dbReference type="InterPro" id="IPR007498">
    <property type="entry name" value="PqiA-like"/>
</dbReference>
<gene>
    <name evidence="8" type="ORF">LPC04_07435</name>
</gene>
<comment type="subcellular location">
    <subcellularLocation>
        <location evidence="1">Cell inner membrane</location>
    </subcellularLocation>
</comment>
<dbReference type="RefSeq" id="WP_275681537.1">
    <property type="nucleotide sequence ID" value="NZ_JAJLJH010000001.1"/>
</dbReference>
<evidence type="ECO:0000313" key="9">
    <source>
        <dbReference type="Proteomes" id="UP001139353"/>
    </source>
</evidence>
<dbReference type="PANTHER" id="PTHR30462:SF3">
    <property type="entry name" value="INTERMEMBRANE TRANSPORT PROTEIN PQIA"/>
    <property type="match status" value="1"/>
</dbReference>
<feature type="transmembrane region" description="Helical" evidence="7">
    <location>
        <begin position="110"/>
        <end position="138"/>
    </location>
</feature>
<dbReference type="Pfam" id="PF04403">
    <property type="entry name" value="PqiA"/>
    <property type="match status" value="1"/>
</dbReference>
<evidence type="ECO:0000256" key="6">
    <source>
        <dbReference type="ARBA" id="ARBA00023136"/>
    </source>
</evidence>
<dbReference type="EMBL" id="JAJLJH010000001">
    <property type="protein sequence ID" value="MCK9685539.1"/>
    <property type="molecule type" value="Genomic_DNA"/>
</dbReference>
<reference evidence="8" key="1">
    <citation type="submission" date="2021-11" db="EMBL/GenBank/DDBJ databases">
        <title>BS-T2-15 a new species belonging to the Comamonadaceae family isolated from the soil of a French oak forest.</title>
        <authorList>
            <person name="Mieszkin S."/>
            <person name="Alain K."/>
        </authorList>
    </citation>
    <scope>NUCLEOTIDE SEQUENCE</scope>
    <source>
        <strain evidence="8">BS-T2-15</strain>
    </source>
</reference>
<keyword evidence="2" id="KW-1003">Cell membrane</keyword>
<keyword evidence="4 7" id="KW-0812">Transmembrane</keyword>
<evidence type="ECO:0000256" key="5">
    <source>
        <dbReference type="ARBA" id="ARBA00022989"/>
    </source>
</evidence>
<evidence type="ECO:0000256" key="7">
    <source>
        <dbReference type="SAM" id="Phobius"/>
    </source>
</evidence>
<comment type="caution">
    <text evidence="8">The sequence shown here is derived from an EMBL/GenBank/DDBJ whole genome shotgun (WGS) entry which is preliminary data.</text>
</comment>
<evidence type="ECO:0000256" key="2">
    <source>
        <dbReference type="ARBA" id="ARBA00022475"/>
    </source>
</evidence>
<feature type="transmembrane region" description="Helical" evidence="7">
    <location>
        <begin position="159"/>
        <end position="179"/>
    </location>
</feature>
<evidence type="ECO:0000256" key="3">
    <source>
        <dbReference type="ARBA" id="ARBA00022519"/>
    </source>
</evidence>